<proteinExistence type="predicted"/>
<organism evidence="1 2">
    <name type="scientific">Aquisalibacillus elongatus</name>
    <dbReference type="NCBI Taxonomy" id="485577"/>
    <lineage>
        <taxon>Bacteria</taxon>
        <taxon>Bacillati</taxon>
        <taxon>Bacillota</taxon>
        <taxon>Bacilli</taxon>
        <taxon>Bacillales</taxon>
        <taxon>Bacillaceae</taxon>
        <taxon>Aquisalibacillus</taxon>
    </lineage>
</organism>
<gene>
    <name evidence="1" type="ORF">EDC24_1053</name>
</gene>
<name>A0A3N5BEY3_9BACI</name>
<dbReference type="RefSeq" id="WP_124220405.1">
    <property type="nucleotide sequence ID" value="NZ_RKRF01000008.1"/>
</dbReference>
<evidence type="ECO:0000313" key="2">
    <source>
        <dbReference type="Proteomes" id="UP000276443"/>
    </source>
</evidence>
<dbReference type="AlphaFoldDB" id="A0A3N5BEY3"/>
<protein>
    <submittedName>
        <fullName evidence="1">Uncharacterized protein</fullName>
    </submittedName>
</protein>
<comment type="caution">
    <text evidence="1">The sequence shown here is derived from an EMBL/GenBank/DDBJ whole genome shotgun (WGS) entry which is preliminary data.</text>
</comment>
<dbReference type="Proteomes" id="UP000276443">
    <property type="component" value="Unassembled WGS sequence"/>
</dbReference>
<dbReference type="EMBL" id="RKRF01000008">
    <property type="protein sequence ID" value="RPF53870.1"/>
    <property type="molecule type" value="Genomic_DNA"/>
</dbReference>
<evidence type="ECO:0000313" key="1">
    <source>
        <dbReference type="EMBL" id="RPF53870.1"/>
    </source>
</evidence>
<reference evidence="1 2" key="1">
    <citation type="submission" date="2018-11" db="EMBL/GenBank/DDBJ databases">
        <title>Genomic Encyclopedia of Type Strains, Phase IV (KMG-IV): sequencing the most valuable type-strain genomes for metagenomic binning, comparative biology and taxonomic classification.</title>
        <authorList>
            <person name="Goeker M."/>
        </authorList>
    </citation>
    <scope>NUCLEOTIDE SEQUENCE [LARGE SCALE GENOMIC DNA]</scope>
    <source>
        <strain evidence="1 2">DSM 18090</strain>
    </source>
</reference>
<keyword evidence="2" id="KW-1185">Reference proteome</keyword>
<accession>A0A3N5BEY3</accession>
<sequence>MDQFKGKMNQQKGKLHHQYGKMQNLKSDAKGMFNKGPNQQAVSPYGMGTQDSGPNQPYGNMGMQQGQMQQPMQMKPDMHKQNMFDMCQRHHLYLVQAETVDGQLFEGIVDEYDEDGVTLLIPCGDMDDDRGDDYGYGAGPYGYGFGQGFGAPYGYGYPRRFRRFRRFRYPFFNLSRIFFPFFY</sequence>